<keyword evidence="3" id="KW-0547">Nucleotide-binding</keyword>
<evidence type="ECO:0000256" key="5">
    <source>
        <dbReference type="ARBA" id="ARBA00022840"/>
    </source>
</evidence>
<keyword evidence="2" id="KW-0808">Transferase</keyword>
<dbReference type="RefSeq" id="WP_100422251.1">
    <property type="nucleotide sequence ID" value="NZ_BOOX01000021.1"/>
</dbReference>
<evidence type="ECO:0000313" key="7">
    <source>
        <dbReference type="EMBL" id="PJJ77964.1"/>
    </source>
</evidence>
<evidence type="ECO:0000256" key="1">
    <source>
        <dbReference type="ARBA" id="ARBA00010688"/>
    </source>
</evidence>
<feature type="domain" description="Carbohydrate kinase PfkB" evidence="6">
    <location>
        <begin position="17"/>
        <end position="312"/>
    </location>
</feature>
<dbReference type="PANTHER" id="PTHR43085">
    <property type="entry name" value="HEXOKINASE FAMILY MEMBER"/>
    <property type="match status" value="1"/>
</dbReference>
<name>A0A2M9D177_9CELL</name>
<dbReference type="PROSITE" id="PS00584">
    <property type="entry name" value="PFKB_KINASES_2"/>
    <property type="match status" value="1"/>
</dbReference>
<keyword evidence="4 7" id="KW-0418">Kinase</keyword>
<dbReference type="Pfam" id="PF00294">
    <property type="entry name" value="PfkB"/>
    <property type="match status" value="1"/>
</dbReference>
<dbReference type="InterPro" id="IPR029056">
    <property type="entry name" value="Ribokinase-like"/>
</dbReference>
<dbReference type="Gene3D" id="3.40.1190.20">
    <property type="match status" value="1"/>
</dbReference>
<dbReference type="AlphaFoldDB" id="A0A2M9D177"/>
<dbReference type="InterPro" id="IPR050306">
    <property type="entry name" value="PfkB_Carbo_kinase"/>
</dbReference>
<dbReference type="InterPro" id="IPR002173">
    <property type="entry name" value="Carboh/pur_kinase_PfkB_CS"/>
</dbReference>
<protein>
    <submittedName>
        <fullName evidence="7">2-dehydro-3-deoxygluconokinase</fullName>
    </submittedName>
</protein>
<comment type="similarity">
    <text evidence="1">Belongs to the carbohydrate kinase PfkB family.</text>
</comment>
<sequence>MSGPQDREVAGDAGAAHVLTVGETMLLVGSTRPEPLQHSTRMSLGIGGAESNVAIGLHRLGTAVTWVGRVGDDSAGDLVERTLRGEGVRAVCVHDADAPTGLMLKERRSTVATHVWYYRAGSAGSRLAPGDVPDAALRGASLVHLTGITPALSTSARRLVLDLVERAVQLGVPLSFDLNYRSALWTRAQARALYAEVVPRCDVVFAGEDEAAILVGPSTDAVTSAERVRALGARTVVVKRGADGAVCVGPEGTSSRPAVPVDVRDTVGAGDAFVAGYLAEHLRGECQDAALATATAVGAYACTGDGDWESLPRRRDLALLTSAEPVTR</sequence>
<dbReference type="EMBL" id="PGFE01000001">
    <property type="protein sequence ID" value="PJJ77964.1"/>
    <property type="molecule type" value="Genomic_DNA"/>
</dbReference>
<proteinExistence type="inferred from homology"/>
<dbReference type="GO" id="GO:0016301">
    <property type="term" value="F:kinase activity"/>
    <property type="evidence" value="ECO:0007669"/>
    <property type="project" value="UniProtKB-KW"/>
</dbReference>
<dbReference type="OrthoDB" id="9808601at2"/>
<keyword evidence="8" id="KW-1185">Reference proteome</keyword>
<dbReference type="CDD" id="cd01166">
    <property type="entry name" value="KdgK"/>
    <property type="match status" value="1"/>
</dbReference>
<dbReference type="InterPro" id="IPR011611">
    <property type="entry name" value="PfkB_dom"/>
</dbReference>
<organism evidence="7 8">
    <name type="scientific">Sediminihabitans luteus</name>
    <dbReference type="NCBI Taxonomy" id="1138585"/>
    <lineage>
        <taxon>Bacteria</taxon>
        <taxon>Bacillati</taxon>
        <taxon>Actinomycetota</taxon>
        <taxon>Actinomycetes</taxon>
        <taxon>Micrococcales</taxon>
        <taxon>Cellulomonadaceae</taxon>
        <taxon>Sediminihabitans</taxon>
    </lineage>
</organism>
<accession>A0A2M9D177</accession>
<dbReference type="Proteomes" id="UP000231693">
    <property type="component" value="Unassembled WGS sequence"/>
</dbReference>
<evidence type="ECO:0000313" key="8">
    <source>
        <dbReference type="Proteomes" id="UP000231693"/>
    </source>
</evidence>
<gene>
    <name evidence="7" type="ORF">CLV28_1191</name>
</gene>
<reference evidence="7 8" key="1">
    <citation type="submission" date="2017-11" db="EMBL/GenBank/DDBJ databases">
        <title>Genomic Encyclopedia of Archaeal and Bacterial Type Strains, Phase II (KMG-II): From Individual Species to Whole Genera.</title>
        <authorList>
            <person name="Goeker M."/>
        </authorList>
    </citation>
    <scope>NUCLEOTIDE SEQUENCE [LARGE SCALE GENOMIC DNA]</scope>
    <source>
        <strain evidence="7 8">DSM 25478</strain>
    </source>
</reference>
<evidence type="ECO:0000256" key="3">
    <source>
        <dbReference type="ARBA" id="ARBA00022741"/>
    </source>
</evidence>
<evidence type="ECO:0000256" key="2">
    <source>
        <dbReference type="ARBA" id="ARBA00022679"/>
    </source>
</evidence>
<keyword evidence="5" id="KW-0067">ATP-binding</keyword>
<comment type="caution">
    <text evidence="7">The sequence shown here is derived from an EMBL/GenBank/DDBJ whole genome shotgun (WGS) entry which is preliminary data.</text>
</comment>
<evidence type="ECO:0000259" key="6">
    <source>
        <dbReference type="Pfam" id="PF00294"/>
    </source>
</evidence>
<evidence type="ECO:0000256" key="4">
    <source>
        <dbReference type="ARBA" id="ARBA00022777"/>
    </source>
</evidence>
<dbReference type="GO" id="GO:0005524">
    <property type="term" value="F:ATP binding"/>
    <property type="evidence" value="ECO:0007669"/>
    <property type="project" value="UniProtKB-KW"/>
</dbReference>
<dbReference type="PANTHER" id="PTHR43085:SF1">
    <property type="entry name" value="PSEUDOURIDINE KINASE-RELATED"/>
    <property type="match status" value="1"/>
</dbReference>
<dbReference type="SUPFAM" id="SSF53613">
    <property type="entry name" value="Ribokinase-like"/>
    <property type="match status" value="1"/>
</dbReference>